<evidence type="ECO:0000313" key="3">
    <source>
        <dbReference type="Proteomes" id="UP000198598"/>
    </source>
</evidence>
<feature type="domain" description="Helix-turn-helix" evidence="1">
    <location>
        <begin position="70"/>
        <end position="117"/>
    </location>
</feature>
<dbReference type="GO" id="GO:0003677">
    <property type="term" value="F:DNA binding"/>
    <property type="evidence" value="ECO:0007669"/>
    <property type="project" value="InterPro"/>
</dbReference>
<dbReference type="AlphaFoldDB" id="A0A1I2F4T0"/>
<organism evidence="2 3">
    <name type="scientific">Spirosoma endophyticum</name>
    <dbReference type="NCBI Taxonomy" id="662367"/>
    <lineage>
        <taxon>Bacteria</taxon>
        <taxon>Pseudomonadati</taxon>
        <taxon>Bacteroidota</taxon>
        <taxon>Cytophagia</taxon>
        <taxon>Cytophagales</taxon>
        <taxon>Cytophagaceae</taxon>
        <taxon>Spirosoma</taxon>
    </lineage>
</organism>
<feature type="domain" description="Helix-turn-helix" evidence="1">
    <location>
        <begin position="140"/>
        <end position="187"/>
    </location>
</feature>
<accession>A0A1I2F4T0</accession>
<dbReference type="NCBIfam" id="TIGR01764">
    <property type="entry name" value="excise"/>
    <property type="match status" value="1"/>
</dbReference>
<keyword evidence="3" id="KW-1185">Reference proteome</keyword>
<proteinExistence type="predicted"/>
<name>A0A1I2F4T0_9BACT</name>
<dbReference type="Pfam" id="PF12728">
    <property type="entry name" value="HTH_17"/>
    <property type="match status" value="2"/>
</dbReference>
<dbReference type="Proteomes" id="UP000198598">
    <property type="component" value="Unassembled WGS sequence"/>
</dbReference>
<dbReference type="RefSeq" id="WP_093833615.1">
    <property type="nucleotide sequence ID" value="NZ_FOLQ01000024.1"/>
</dbReference>
<evidence type="ECO:0000259" key="1">
    <source>
        <dbReference type="Pfam" id="PF12728"/>
    </source>
</evidence>
<dbReference type="OrthoDB" id="1003442at2"/>
<dbReference type="InterPro" id="IPR010093">
    <property type="entry name" value="SinI_DNA-bd"/>
</dbReference>
<dbReference type="STRING" id="662367.SAMN05216167_12459"/>
<dbReference type="InterPro" id="IPR041657">
    <property type="entry name" value="HTH_17"/>
</dbReference>
<reference evidence="2 3" key="1">
    <citation type="submission" date="2016-10" db="EMBL/GenBank/DDBJ databases">
        <authorList>
            <person name="de Groot N.N."/>
        </authorList>
    </citation>
    <scope>NUCLEOTIDE SEQUENCE [LARGE SCALE GENOMIC DNA]</scope>
    <source>
        <strain evidence="2 3">DSM 26130</strain>
    </source>
</reference>
<evidence type="ECO:0000313" key="2">
    <source>
        <dbReference type="EMBL" id="SFF00155.1"/>
    </source>
</evidence>
<sequence>MPSNIRIKRLCAYCGKEFEARTTVTQTCGNQCAKLAYNARKKAVKIDGSHRQTKARTDIKAIDTIKSKEFLTVHDAATLLNSSRQTIYNLIQAETIPAVNISVKKTLIRRSAIDHIFTGQPVIPMAPIKQIDTTPLEECYTLQEVQQKYVISDKTLYDLIRRNAIPKQYKGRYAYVAKTHIDELLAGSSTH</sequence>
<gene>
    <name evidence="2" type="ORF">SAMN05216167_12459</name>
</gene>
<protein>
    <submittedName>
        <fullName evidence="2">DNA binding domain-containing protein, excisionase family</fullName>
    </submittedName>
</protein>
<dbReference type="EMBL" id="FOLQ01000024">
    <property type="protein sequence ID" value="SFF00155.1"/>
    <property type="molecule type" value="Genomic_DNA"/>
</dbReference>